<keyword evidence="5" id="KW-0472">Membrane</keyword>
<evidence type="ECO:0000313" key="8">
    <source>
        <dbReference type="Proteomes" id="UP000015104"/>
    </source>
</evidence>
<reference evidence="8" key="1">
    <citation type="submission" date="2011-08" db="EMBL/GenBank/DDBJ databases">
        <authorList>
            <person name="Rombauts S."/>
        </authorList>
    </citation>
    <scope>NUCLEOTIDE SEQUENCE</scope>
    <source>
        <strain evidence="8">London</strain>
    </source>
</reference>
<evidence type="ECO:0000313" key="7">
    <source>
        <dbReference type="EnsemblMetazoa" id="tetur02g02270.1"/>
    </source>
</evidence>
<dbReference type="EMBL" id="CAEY01000784">
    <property type="status" value="NOT_ANNOTATED_CDS"/>
    <property type="molecule type" value="Genomic_DNA"/>
</dbReference>
<feature type="domain" description="EF-hand" evidence="6">
    <location>
        <begin position="182"/>
        <end position="217"/>
    </location>
</feature>
<keyword evidence="5" id="KW-1133">Transmembrane helix</keyword>
<dbReference type="PANTHER" id="PTHR23055:SF167">
    <property type="entry name" value="EF-HAND DOMAIN-CONTAINING PROTEIN"/>
    <property type="match status" value="1"/>
</dbReference>
<evidence type="ECO:0000256" key="4">
    <source>
        <dbReference type="ARBA" id="ARBA00022837"/>
    </source>
</evidence>
<dbReference type="HOGENOM" id="CLU_072366_2_1_1"/>
<dbReference type="PROSITE" id="PS50222">
    <property type="entry name" value="EF_HAND_2"/>
    <property type="match status" value="2"/>
</dbReference>
<dbReference type="STRING" id="32264.T1JUV0"/>
<reference evidence="7" key="2">
    <citation type="submission" date="2015-06" db="UniProtKB">
        <authorList>
            <consortium name="EnsemblMetazoa"/>
        </authorList>
    </citation>
    <scope>IDENTIFICATION</scope>
</reference>
<dbReference type="FunFam" id="1.10.238.10:FF:000009">
    <property type="entry name" value="Visinin-like protein 1"/>
    <property type="match status" value="1"/>
</dbReference>
<dbReference type="Pfam" id="PF13499">
    <property type="entry name" value="EF-hand_7"/>
    <property type="match status" value="1"/>
</dbReference>
<evidence type="ECO:0000256" key="3">
    <source>
        <dbReference type="ARBA" id="ARBA00022737"/>
    </source>
</evidence>
<dbReference type="PANTHER" id="PTHR23055">
    <property type="entry name" value="CALCIUM BINDING PROTEINS"/>
    <property type="match status" value="1"/>
</dbReference>
<comment type="similarity">
    <text evidence="1">Belongs to the recoverin family.</text>
</comment>
<dbReference type="CDD" id="cd00051">
    <property type="entry name" value="EFh"/>
    <property type="match status" value="1"/>
</dbReference>
<keyword evidence="5" id="KW-0812">Transmembrane</keyword>
<dbReference type="InterPro" id="IPR018247">
    <property type="entry name" value="EF_Hand_1_Ca_BS"/>
</dbReference>
<dbReference type="Gene3D" id="1.10.238.10">
    <property type="entry name" value="EF-hand"/>
    <property type="match status" value="1"/>
</dbReference>
<sequence length="229" mass="26765">MSPFVYFFAALFVLFIINLIVRAFLPDDLFTDLEIEESDLYVRCKPGRLNKLCKVTRFNKQEIRKLYQGFKQECPSGLVTEEAFKGIFAHYFPQGDSSIYAHYVFKTFQSAAKNKGKLNFEDFICMLSSLSRGSTSEKLRWIFNLYDINGDGFITKQELLTIVRAVYRMLGDFTKPLVYSNTVQEHVDKIFFQMDTNHDGVITFEEFSQWCLRDDCTSQNLTMFDTIFM</sequence>
<proteinExistence type="inferred from homology"/>
<dbReference type="EnsemblMetazoa" id="tetur02g02270.1">
    <property type="protein sequence ID" value="tetur02g02270.1"/>
    <property type="gene ID" value="tetur02g02270"/>
</dbReference>
<dbReference type="PROSITE" id="PS00018">
    <property type="entry name" value="EF_HAND_1"/>
    <property type="match status" value="2"/>
</dbReference>
<feature type="domain" description="EF-hand" evidence="6">
    <location>
        <begin position="134"/>
        <end position="169"/>
    </location>
</feature>
<keyword evidence="4" id="KW-0106">Calcium</keyword>
<protein>
    <recommendedName>
        <fullName evidence="6">EF-hand domain-containing protein</fullName>
    </recommendedName>
</protein>
<accession>T1JUV0</accession>
<dbReference type="SUPFAM" id="SSF47473">
    <property type="entry name" value="EF-hand"/>
    <property type="match status" value="1"/>
</dbReference>
<name>T1JUV0_TETUR</name>
<dbReference type="OMA" id="VFNTVKH"/>
<dbReference type="eggNOG" id="KOG0044">
    <property type="taxonomic scope" value="Eukaryota"/>
</dbReference>
<dbReference type="Proteomes" id="UP000015104">
    <property type="component" value="Unassembled WGS sequence"/>
</dbReference>
<dbReference type="KEGG" id="tut:107371864"/>
<dbReference type="InterPro" id="IPR028846">
    <property type="entry name" value="Recoverin"/>
</dbReference>
<feature type="transmembrane region" description="Helical" evidence="5">
    <location>
        <begin position="6"/>
        <end position="25"/>
    </location>
</feature>
<evidence type="ECO:0000256" key="2">
    <source>
        <dbReference type="ARBA" id="ARBA00022723"/>
    </source>
</evidence>
<dbReference type="AlphaFoldDB" id="T1JUV0"/>
<evidence type="ECO:0000256" key="5">
    <source>
        <dbReference type="SAM" id="Phobius"/>
    </source>
</evidence>
<dbReference type="InterPro" id="IPR011992">
    <property type="entry name" value="EF-hand-dom_pair"/>
</dbReference>
<evidence type="ECO:0000256" key="1">
    <source>
        <dbReference type="ARBA" id="ARBA00006049"/>
    </source>
</evidence>
<organism evidence="7 8">
    <name type="scientific">Tetranychus urticae</name>
    <name type="common">Two-spotted spider mite</name>
    <dbReference type="NCBI Taxonomy" id="32264"/>
    <lineage>
        <taxon>Eukaryota</taxon>
        <taxon>Metazoa</taxon>
        <taxon>Ecdysozoa</taxon>
        <taxon>Arthropoda</taxon>
        <taxon>Chelicerata</taxon>
        <taxon>Arachnida</taxon>
        <taxon>Acari</taxon>
        <taxon>Acariformes</taxon>
        <taxon>Trombidiformes</taxon>
        <taxon>Prostigmata</taxon>
        <taxon>Eleutherengona</taxon>
        <taxon>Raphignathae</taxon>
        <taxon>Tetranychoidea</taxon>
        <taxon>Tetranychidae</taxon>
        <taxon>Tetranychus</taxon>
    </lineage>
</organism>
<keyword evidence="3" id="KW-0677">Repeat</keyword>
<evidence type="ECO:0000259" key="6">
    <source>
        <dbReference type="PROSITE" id="PS50222"/>
    </source>
</evidence>
<dbReference type="OrthoDB" id="191686at2759"/>
<dbReference type="InterPro" id="IPR002048">
    <property type="entry name" value="EF_hand_dom"/>
</dbReference>
<keyword evidence="2" id="KW-0479">Metal-binding</keyword>
<gene>
    <name evidence="7" type="primary">107371864</name>
</gene>
<dbReference type="PRINTS" id="PR00450">
    <property type="entry name" value="RECOVERIN"/>
</dbReference>
<dbReference type="SMART" id="SM00054">
    <property type="entry name" value="EFh"/>
    <property type="match status" value="3"/>
</dbReference>
<keyword evidence="8" id="KW-1185">Reference proteome</keyword>
<dbReference type="GO" id="GO:0005509">
    <property type="term" value="F:calcium ion binding"/>
    <property type="evidence" value="ECO:0007669"/>
    <property type="project" value="InterPro"/>
</dbReference>